<dbReference type="PANTHER" id="PTHR30238">
    <property type="entry name" value="MEMBRANE BOUND PREDICTED REDOX MODULATOR"/>
    <property type="match status" value="1"/>
</dbReference>
<accession>A0A1B2EST8</accession>
<feature type="transmembrane region" description="Helical" evidence="7">
    <location>
        <begin position="186"/>
        <end position="205"/>
    </location>
</feature>
<feature type="transmembrane region" description="Helical" evidence="7">
    <location>
        <begin position="120"/>
        <end position="147"/>
    </location>
</feature>
<dbReference type="KEGG" id="moc:BB934_33065"/>
<sequence length="265" mass="28418">MNTLFDPQVWLSLLTLTALEVVLSVDNLVVIALLVGKLPAPQQPFARKLGMTLALVPRLVLLFAIGWVLSLTEPLFSAFGQSFTGKDLILIAGGLFLVYKAVQEIHANLEGVEGEATAKMYGKVATVVIQIAVINLVFSIDSIVTAVGLATEIWVMAVAVVLSMIVLMAAARPVGEFVERHPTTKMLALSFLVMIGTTLVADGFGVHFNHAFIYVSMVFSVAVEALNTVARRRAAKVVHLHNPYGNPEAAVENGDEPQARTSPAT</sequence>
<gene>
    <name evidence="8" type="ORF">BB934_33065</name>
</gene>
<feature type="transmembrane region" description="Helical" evidence="7">
    <location>
        <begin position="48"/>
        <end position="69"/>
    </location>
</feature>
<evidence type="ECO:0000256" key="3">
    <source>
        <dbReference type="ARBA" id="ARBA00022692"/>
    </source>
</evidence>
<dbReference type="Pfam" id="PF03741">
    <property type="entry name" value="TerC"/>
    <property type="match status" value="1"/>
</dbReference>
<dbReference type="PANTHER" id="PTHR30238:SF4">
    <property type="entry name" value="SLL1022 PROTEIN"/>
    <property type="match status" value="1"/>
</dbReference>
<dbReference type="InterPro" id="IPR005496">
    <property type="entry name" value="Integral_membrane_TerC"/>
</dbReference>
<geneLocation type="plasmid" evidence="8">
    <name>unnamed1</name>
</geneLocation>
<dbReference type="OrthoDB" id="9805314at2"/>
<evidence type="ECO:0000256" key="7">
    <source>
        <dbReference type="SAM" id="Phobius"/>
    </source>
</evidence>
<evidence type="ECO:0000256" key="5">
    <source>
        <dbReference type="ARBA" id="ARBA00023136"/>
    </source>
</evidence>
<feature type="transmembrane region" description="Helical" evidence="7">
    <location>
        <begin position="153"/>
        <end position="174"/>
    </location>
</feature>
<dbReference type="GO" id="GO:0016020">
    <property type="term" value="C:membrane"/>
    <property type="evidence" value="ECO:0007669"/>
    <property type="project" value="UniProtKB-SubCell"/>
</dbReference>
<protein>
    <recommendedName>
        <fullName evidence="9">Tellurium resistance protein TerC</fullName>
    </recommendedName>
</protein>
<feature type="region of interest" description="Disordered" evidence="6">
    <location>
        <begin position="246"/>
        <end position="265"/>
    </location>
</feature>
<comment type="similarity">
    <text evidence="2">Belongs to the TerC family.</text>
</comment>
<keyword evidence="5 7" id="KW-0472">Membrane</keyword>
<dbReference type="RefSeq" id="WP_099514118.1">
    <property type="nucleotide sequence ID" value="NZ_CP016617.1"/>
</dbReference>
<evidence type="ECO:0000256" key="6">
    <source>
        <dbReference type="SAM" id="MobiDB-lite"/>
    </source>
</evidence>
<name>A0A1B2EST8_9HYPH</name>
<evidence type="ECO:0000256" key="1">
    <source>
        <dbReference type="ARBA" id="ARBA00004141"/>
    </source>
</evidence>
<feature type="transmembrane region" description="Helical" evidence="7">
    <location>
        <begin position="12"/>
        <end position="36"/>
    </location>
</feature>
<dbReference type="EMBL" id="CP016617">
    <property type="protein sequence ID" value="ANY83043.1"/>
    <property type="molecule type" value="Genomic_DNA"/>
</dbReference>
<comment type="subcellular location">
    <subcellularLocation>
        <location evidence="1">Membrane</location>
        <topology evidence="1">Multi-pass membrane protein</topology>
    </subcellularLocation>
</comment>
<keyword evidence="8" id="KW-0614">Plasmid</keyword>
<evidence type="ECO:0000256" key="2">
    <source>
        <dbReference type="ARBA" id="ARBA00007511"/>
    </source>
</evidence>
<evidence type="ECO:0008006" key="9">
    <source>
        <dbReference type="Google" id="ProtNLM"/>
    </source>
</evidence>
<evidence type="ECO:0000313" key="8">
    <source>
        <dbReference type="EMBL" id="ANY83043.1"/>
    </source>
</evidence>
<organism evidence="8">
    <name type="scientific">Microvirga ossetica</name>
    <dbReference type="NCBI Taxonomy" id="1882682"/>
    <lineage>
        <taxon>Bacteria</taxon>
        <taxon>Pseudomonadati</taxon>
        <taxon>Pseudomonadota</taxon>
        <taxon>Alphaproteobacteria</taxon>
        <taxon>Hyphomicrobiales</taxon>
        <taxon>Methylobacteriaceae</taxon>
        <taxon>Microvirga</taxon>
    </lineage>
</organism>
<keyword evidence="4 7" id="KW-1133">Transmembrane helix</keyword>
<keyword evidence="3 7" id="KW-0812">Transmembrane</keyword>
<feature type="transmembrane region" description="Helical" evidence="7">
    <location>
        <begin position="211"/>
        <end position="230"/>
    </location>
</feature>
<reference evidence="8" key="1">
    <citation type="submission" date="2016-07" db="EMBL/GenBank/DDBJ databases">
        <title>Microvirga ossetica sp. nov. a new species of rhizobia isolated from root nodules of the legume species Vicia alpestris Steven originated from North Ossetia region in the Caucasus.</title>
        <authorList>
            <person name="Safronova V.I."/>
            <person name="Kuznetsova I.G."/>
            <person name="Sazanova A.L."/>
            <person name="Belimov A."/>
            <person name="Andronov E."/>
            <person name="Osledkin Y.S."/>
            <person name="Onishchuk O.P."/>
            <person name="Kurchak O.N."/>
            <person name="Shaposhnikov A.I."/>
            <person name="Willems A."/>
            <person name="Tikhonovich I.A."/>
        </authorList>
    </citation>
    <scope>NUCLEOTIDE SEQUENCE [LARGE SCALE GENOMIC DNA]</scope>
    <source>
        <strain evidence="8">V5/3M</strain>
        <plasmid evidence="8">unnamed1</plasmid>
    </source>
</reference>
<evidence type="ECO:0000256" key="4">
    <source>
        <dbReference type="ARBA" id="ARBA00022989"/>
    </source>
</evidence>
<dbReference type="AlphaFoldDB" id="A0A1B2EST8"/>
<proteinExistence type="inferred from homology"/>